<dbReference type="GO" id="GO:0005783">
    <property type="term" value="C:endoplasmic reticulum"/>
    <property type="evidence" value="ECO:0007669"/>
    <property type="project" value="TreeGrafter"/>
</dbReference>
<comment type="similarity">
    <text evidence="1">Belongs to the 1-acyl-sn-glycerol-3-phosphate acyltransferase family.</text>
</comment>
<dbReference type="OrthoDB" id="189226at2759"/>
<name>A0A6G1I7R8_9PEZI</name>
<dbReference type="GO" id="GO:0016746">
    <property type="term" value="F:acyltransferase activity"/>
    <property type="evidence" value="ECO:0007669"/>
    <property type="project" value="UniProtKB-KW"/>
</dbReference>
<evidence type="ECO:0000259" key="5">
    <source>
        <dbReference type="SMART" id="SM00563"/>
    </source>
</evidence>
<reference evidence="6" key="1">
    <citation type="journal article" date="2020" name="Stud. Mycol.">
        <title>101 Dothideomycetes genomes: a test case for predicting lifestyles and emergence of pathogens.</title>
        <authorList>
            <person name="Haridas S."/>
            <person name="Albert R."/>
            <person name="Binder M."/>
            <person name="Bloem J."/>
            <person name="Labutti K."/>
            <person name="Salamov A."/>
            <person name="Andreopoulos B."/>
            <person name="Baker S."/>
            <person name="Barry K."/>
            <person name="Bills G."/>
            <person name="Bluhm B."/>
            <person name="Cannon C."/>
            <person name="Castanera R."/>
            <person name="Culley D."/>
            <person name="Daum C."/>
            <person name="Ezra D."/>
            <person name="Gonzalez J."/>
            <person name="Henrissat B."/>
            <person name="Kuo A."/>
            <person name="Liang C."/>
            <person name="Lipzen A."/>
            <person name="Lutzoni F."/>
            <person name="Magnuson J."/>
            <person name="Mondo S."/>
            <person name="Nolan M."/>
            <person name="Ohm R."/>
            <person name="Pangilinan J."/>
            <person name="Park H.-J."/>
            <person name="Ramirez L."/>
            <person name="Alfaro M."/>
            <person name="Sun H."/>
            <person name="Tritt A."/>
            <person name="Yoshinaga Y."/>
            <person name="Zwiers L.-H."/>
            <person name="Turgeon B."/>
            <person name="Goodwin S."/>
            <person name="Spatafora J."/>
            <person name="Crous P."/>
            <person name="Grigoriev I."/>
        </authorList>
    </citation>
    <scope>NUCLEOTIDE SEQUENCE</scope>
    <source>
        <strain evidence="6">CBS 262.69</strain>
    </source>
</reference>
<dbReference type="SMART" id="SM00563">
    <property type="entry name" value="PlsC"/>
    <property type="match status" value="1"/>
</dbReference>
<keyword evidence="7" id="KW-1185">Reference proteome</keyword>
<organism evidence="6 7">
    <name type="scientific">Trichodelitschia bisporula</name>
    <dbReference type="NCBI Taxonomy" id="703511"/>
    <lineage>
        <taxon>Eukaryota</taxon>
        <taxon>Fungi</taxon>
        <taxon>Dikarya</taxon>
        <taxon>Ascomycota</taxon>
        <taxon>Pezizomycotina</taxon>
        <taxon>Dothideomycetes</taxon>
        <taxon>Dothideomycetes incertae sedis</taxon>
        <taxon>Phaeotrichales</taxon>
        <taxon>Phaeotrichaceae</taxon>
        <taxon>Trichodelitschia</taxon>
    </lineage>
</organism>
<evidence type="ECO:0000313" key="6">
    <source>
        <dbReference type="EMBL" id="KAF2404348.1"/>
    </source>
</evidence>
<keyword evidence="4" id="KW-0812">Transmembrane</keyword>
<evidence type="ECO:0000313" key="7">
    <source>
        <dbReference type="Proteomes" id="UP000799640"/>
    </source>
</evidence>
<dbReference type="PANTHER" id="PTHR10983">
    <property type="entry name" value="1-ACYLGLYCEROL-3-PHOSPHATE ACYLTRANSFERASE-RELATED"/>
    <property type="match status" value="1"/>
</dbReference>
<feature type="transmembrane region" description="Helical" evidence="4">
    <location>
        <begin position="163"/>
        <end position="184"/>
    </location>
</feature>
<feature type="transmembrane region" description="Helical" evidence="4">
    <location>
        <begin position="377"/>
        <end position="398"/>
    </location>
</feature>
<proteinExistence type="inferred from homology"/>
<evidence type="ECO:0000256" key="4">
    <source>
        <dbReference type="SAM" id="Phobius"/>
    </source>
</evidence>
<evidence type="ECO:0000256" key="1">
    <source>
        <dbReference type="ARBA" id="ARBA00008655"/>
    </source>
</evidence>
<dbReference type="InterPro" id="IPR032098">
    <property type="entry name" value="Acyltransf_C"/>
</dbReference>
<dbReference type="CDD" id="cd07990">
    <property type="entry name" value="LPLAT_LCLAT1-like"/>
    <property type="match status" value="1"/>
</dbReference>
<evidence type="ECO:0000256" key="2">
    <source>
        <dbReference type="ARBA" id="ARBA00022679"/>
    </source>
</evidence>
<feature type="domain" description="Phospholipid/glycerol acyltransferase" evidence="5">
    <location>
        <begin position="125"/>
        <end position="258"/>
    </location>
</feature>
<evidence type="ECO:0000256" key="3">
    <source>
        <dbReference type="ARBA" id="ARBA00023315"/>
    </source>
</evidence>
<sequence>MDAEGLRQRPLRAAENVSHPDMAEKHVKPGLHTEVLRTMALVGYFLVTCISLHVFQFAGVPLYWNHKDLYYAWMAVSKQCFGLLIVTLTQWWSPTVVRVSGDESVRGQLRATKDGRLETRFPERMVLISNHSIYTDWLYLWWVAYTNRNHGHLYIILKESLKYIPIIGPGMMFMSFIFLSRNWASDKPRFQHRLRKLKASHKGPMSGTRGELDPMWLLIFPEGTNVSTNGRAASKRWADKKGIPDLRHALLPRHTGLHYCLEELRGTVDWVYDCTVAYEGVPRGQYGQDIYSLRGIYLQGHAPKSVNMHWRCFLVSSIPSDEEAFGEWLHQRWLEKDNLLESYMVNGRFPADEVKDGGAGHLECVVKPRHPLEFLQMFVPLAALVSIVWAVRRMWFWFMVKVALLASSA</sequence>
<keyword evidence="3 6" id="KW-0012">Acyltransferase</keyword>
<gene>
    <name evidence="6" type="ORF">EJ06DRAFT_553238</name>
</gene>
<accession>A0A6G1I7R8</accession>
<dbReference type="InterPro" id="IPR002123">
    <property type="entry name" value="Plipid/glycerol_acylTrfase"/>
</dbReference>
<dbReference type="GO" id="GO:0036149">
    <property type="term" value="P:phosphatidylinositol acyl-chain remodeling"/>
    <property type="evidence" value="ECO:0007669"/>
    <property type="project" value="TreeGrafter"/>
</dbReference>
<protein>
    <submittedName>
        <fullName evidence="6">Acyltransferase-domain-containing protein</fullName>
    </submittedName>
</protein>
<dbReference type="PANTHER" id="PTHR10983:SF16">
    <property type="entry name" value="LYSOCARDIOLIPIN ACYLTRANSFERASE 1"/>
    <property type="match status" value="1"/>
</dbReference>
<feature type="transmembrane region" description="Helical" evidence="4">
    <location>
        <begin position="41"/>
        <end position="64"/>
    </location>
</feature>
<dbReference type="Pfam" id="PF01553">
    <property type="entry name" value="Acyltransferase"/>
    <property type="match status" value="1"/>
</dbReference>
<dbReference type="Pfam" id="PF16076">
    <property type="entry name" value="Acyltransf_C"/>
    <property type="match status" value="1"/>
</dbReference>
<keyword evidence="2 6" id="KW-0808">Transferase</keyword>
<dbReference type="SUPFAM" id="SSF69593">
    <property type="entry name" value="Glycerol-3-phosphate (1)-acyltransferase"/>
    <property type="match status" value="1"/>
</dbReference>
<dbReference type="EMBL" id="ML996688">
    <property type="protein sequence ID" value="KAF2404348.1"/>
    <property type="molecule type" value="Genomic_DNA"/>
</dbReference>
<keyword evidence="4" id="KW-0472">Membrane</keyword>
<keyword evidence="4" id="KW-1133">Transmembrane helix</keyword>
<dbReference type="AlphaFoldDB" id="A0A6G1I7R8"/>
<dbReference type="Proteomes" id="UP000799640">
    <property type="component" value="Unassembled WGS sequence"/>
</dbReference>